<dbReference type="Proteomes" id="UP000001357">
    <property type="component" value="Unassembled WGS sequence"/>
</dbReference>
<keyword evidence="2" id="KW-1185">Reference proteome</keyword>
<protein>
    <submittedName>
        <fullName evidence="1">Uncharacterized protein</fullName>
    </submittedName>
</protein>
<dbReference type="RefSeq" id="XP_001743773.1">
    <property type="nucleotide sequence ID" value="XM_001743721.1"/>
</dbReference>
<name>A9UU28_MONBE</name>
<proteinExistence type="predicted"/>
<dbReference type="AlphaFoldDB" id="A9UU28"/>
<evidence type="ECO:0000313" key="2">
    <source>
        <dbReference type="Proteomes" id="UP000001357"/>
    </source>
</evidence>
<reference evidence="1 2" key="1">
    <citation type="journal article" date="2008" name="Nature">
        <title>The genome of the choanoflagellate Monosiga brevicollis and the origin of metazoans.</title>
        <authorList>
            <consortium name="JGI Sequencing"/>
            <person name="King N."/>
            <person name="Westbrook M.J."/>
            <person name="Young S.L."/>
            <person name="Kuo A."/>
            <person name="Abedin M."/>
            <person name="Chapman J."/>
            <person name="Fairclough S."/>
            <person name="Hellsten U."/>
            <person name="Isogai Y."/>
            <person name="Letunic I."/>
            <person name="Marr M."/>
            <person name="Pincus D."/>
            <person name="Putnam N."/>
            <person name="Rokas A."/>
            <person name="Wright K.J."/>
            <person name="Zuzow R."/>
            <person name="Dirks W."/>
            <person name="Good M."/>
            <person name="Goodstein D."/>
            <person name="Lemons D."/>
            <person name="Li W."/>
            <person name="Lyons J.B."/>
            <person name="Morris A."/>
            <person name="Nichols S."/>
            <person name="Richter D.J."/>
            <person name="Salamov A."/>
            <person name="Bork P."/>
            <person name="Lim W.A."/>
            <person name="Manning G."/>
            <person name="Miller W.T."/>
            <person name="McGinnis W."/>
            <person name="Shapiro H."/>
            <person name="Tjian R."/>
            <person name="Grigoriev I.V."/>
            <person name="Rokhsar D."/>
        </authorList>
    </citation>
    <scope>NUCLEOTIDE SEQUENCE [LARGE SCALE GENOMIC DNA]</scope>
    <source>
        <strain evidence="2">MX1 / ATCC 50154</strain>
    </source>
</reference>
<gene>
    <name evidence="1" type="ORF">MONBRDRAFT_23652</name>
</gene>
<dbReference type="EMBL" id="CH991545">
    <property type="protein sequence ID" value="EDQ91351.1"/>
    <property type="molecule type" value="Genomic_DNA"/>
</dbReference>
<evidence type="ECO:0000313" key="1">
    <source>
        <dbReference type="EMBL" id="EDQ91351.1"/>
    </source>
</evidence>
<dbReference type="GeneID" id="5888943"/>
<accession>A9UU28</accession>
<dbReference type="KEGG" id="mbr:MONBRDRAFT_23652"/>
<sequence>MDQYYYNLKRQMDAMAAPNQFTQNACGCQCGGICQYVPGEFKKALEKSVDPAILLLVLGQAYVMTEAQRRERNQFAYMALGDPLGMISTEQHALGEPYALNFIDGTEVWTHQADPETALTEHGELWDKDKYPQIAPSISAYEAGEHIWAAEFTQEQYEKSMQEGALLGLSFLPWSTRVLAGSGNSKGRYFGRADYHWRNSGDLTYALAFNEWSGQLLTMKLQTMAILTAVSVGGYYGGKYLYNKYG</sequence>
<dbReference type="InParanoid" id="A9UU28"/>
<organism evidence="1 2">
    <name type="scientific">Monosiga brevicollis</name>
    <name type="common">Choanoflagellate</name>
    <dbReference type="NCBI Taxonomy" id="81824"/>
    <lineage>
        <taxon>Eukaryota</taxon>
        <taxon>Choanoflagellata</taxon>
        <taxon>Craspedida</taxon>
        <taxon>Salpingoecidae</taxon>
        <taxon>Monosiga</taxon>
    </lineage>
</organism>